<organism evidence="1 3">
    <name type="scientific">Gimesia maris</name>
    <dbReference type="NCBI Taxonomy" id="122"/>
    <lineage>
        <taxon>Bacteria</taxon>
        <taxon>Pseudomonadati</taxon>
        <taxon>Planctomycetota</taxon>
        <taxon>Planctomycetia</taxon>
        <taxon>Planctomycetales</taxon>
        <taxon>Planctomycetaceae</taxon>
        <taxon>Gimesia</taxon>
    </lineage>
</organism>
<accession>A0A517X665</accession>
<name>A0A3D3R9L2_9PLAN</name>
<gene>
    <name evidence="1" type="ORF">DIT97_15190</name>
    <name evidence="2" type="ORF">GmarT_07660</name>
</gene>
<dbReference type="RefSeq" id="WP_002644281.1">
    <property type="nucleotide sequence ID" value="NZ_CAXAST010000003.1"/>
</dbReference>
<evidence type="ECO:0000313" key="1">
    <source>
        <dbReference type="EMBL" id="HCO24310.1"/>
    </source>
</evidence>
<evidence type="ECO:0000313" key="4">
    <source>
        <dbReference type="Proteomes" id="UP000322887"/>
    </source>
</evidence>
<dbReference type="Proteomes" id="UP000322887">
    <property type="component" value="Chromosome"/>
</dbReference>
<keyword evidence="4" id="KW-1185">Reference proteome</keyword>
<evidence type="ECO:0000313" key="2">
    <source>
        <dbReference type="EMBL" id="QEG14928.1"/>
    </source>
</evidence>
<dbReference type="GeneID" id="98645435"/>
<dbReference type="Proteomes" id="UP000263642">
    <property type="component" value="Unassembled WGS sequence"/>
</dbReference>
<reference evidence="1 3" key="1">
    <citation type="journal article" date="2018" name="Nat. Biotechnol.">
        <title>A standardized bacterial taxonomy based on genome phylogeny substantially revises the tree of life.</title>
        <authorList>
            <person name="Parks D.H."/>
            <person name="Chuvochina M."/>
            <person name="Waite D.W."/>
            <person name="Rinke C."/>
            <person name="Skarshewski A."/>
            <person name="Chaumeil P.A."/>
            <person name="Hugenholtz P."/>
        </authorList>
    </citation>
    <scope>NUCLEOTIDE SEQUENCE [LARGE SCALE GENOMIC DNA]</scope>
    <source>
        <strain evidence="1">UBA9375</strain>
    </source>
</reference>
<evidence type="ECO:0000313" key="3">
    <source>
        <dbReference type="Proteomes" id="UP000263642"/>
    </source>
</evidence>
<accession>A0A3D3R9L2</accession>
<protein>
    <submittedName>
        <fullName evidence="1">BON domain-containing protein</fullName>
    </submittedName>
</protein>
<dbReference type="EMBL" id="CP042910">
    <property type="protein sequence ID" value="QEG14928.1"/>
    <property type="molecule type" value="Genomic_DNA"/>
</dbReference>
<dbReference type="EMBL" id="DQAY01000089">
    <property type="protein sequence ID" value="HCO24310.1"/>
    <property type="molecule type" value="Genomic_DNA"/>
</dbReference>
<dbReference type="AlphaFoldDB" id="A0A3D3R9L2"/>
<reference evidence="2 4" key="2">
    <citation type="submission" date="2019-08" db="EMBL/GenBank/DDBJ databases">
        <title>Deep-cultivation of Planctomycetes and their phenomic and genomic characterization uncovers novel biology.</title>
        <authorList>
            <person name="Wiegand S."/>
            <person name="Jogler M."/>
            <person name="Boedeker C."/>
            <person name="Pinto D."/>
            <person name="Vollmers J."/>
            <person name="Rivas-Marin E."/>
            <person name="Kohn T."/>
            <person name="Peeters S.H."/>
            <person name="Heuer A."/>
            <person name="Rast P."/>
            <person name="Oberbeckmann S."/>
            <person name="Bunk B."/>
            <person name="Jeske O."/>
            <person name="Meyerdierks A."/>
            <person name="Storesund J.E."/>
            <person name="Kallscheuer N."/>
            <person name="Luecker S."/>
            <person name="Lage O.M."/>
            <person name="Pohl T."/>
            <person name="Merkel B.J."/>
            <person name="Hornburger P."/>
            <person name="Mueller R.-W."/>
            <person name="Bruemmer F."/>
            <person name="Labrenz M."/>
            <person name="Spormann A.M."/>
            <person name="Op den Camp H."/>
            <person name="Overmann J."/>
            <person name="Amann R."/>
            <person name="Jetten M.S.M."/>
            <person name="Mascher T."/>
            <person name="Medema M.H."/>
            <person name="Devos D.P."/>
            <person name="Kaster A.-K."/>
            <person name="Ovreas L."/>
            <person name="Rohde M."/>
            <person name="Galperin M.Y."/>
            <person name="Jogler C."/>
        </authorList>
    </citation>
    <scope>NUCLEOTIDE SEQUENCE [LARGE SCALE GENOMIC DNA]</scope>
    <source>
        <strain evidence="2 4">DSM 8797</strain>
    </source>
</reference>
<sequence length="77" mass="8685">MTVETYSQKAKQLSQKIEQTITFRTGSQVQSLKVDILGEIVVLSGRTDSFYHKQLATHAALSEIDQYALTNNIRVEL</sequence>
<proteinExistence type="predicted"/>